<dbReference type="RefSeq" id="WP_161001810.1">
    <property type="nucleotide sequence ID" value="NZ_CP185253.1"/>
</dbReference>
<dbReference type="EMBL" id="WEZT01000013">
    <property type="protein sequence ID" value="MYV05629.1"/>
    <property type="molecule type" value="Genomic_DNA"/>
</dbReference>
<proteinExistence type="predicted"/>
<accession>A0A7C9N3S4</accession>
<evidence type="ECO:0000313" key="2">
    <source>
        <dbReference type="EMBL" id="MYV05629.1"/>
    </source>
</evidence>
<keyword evidence="1" id="KW-0812">Transmembrane</keyword>
<feature type="transmembrane region" description="Helical" evidence="1">
    <location>
        <begin position="118"/>
        <end position="140"/>
    </location>
</feature>
<reference evidence="2 3" key="1">
    <citation type="journal article" date="2019" name="Appl. Environ. Microbiol.">
        <title>Genetic determinants of hydroxycinnamic acid metabolism in heterofermentative lactobacilli.</title>
        <authorList>
            <person name="Gaur G."/>
            <person name="Oh J.H."/>
            <person name="Filannino P."/>
            <person name="Gobbetti M."/>
            <person name="van Pijkeren J.P."/>
            <person name="Ganzle M.G."/>
        </authorList>
    </citation>
    <scope>NUCLEOTIDE SEQUENCE [LARGE SCALE GENOMIC DNA]</scope>
    <source>
        <strain evidence="2 3">FUA3583</strain>
    </source>
</reference>
<keyword evidence="1" id="KW-0472">Membrane</keyword>
<feature type="transmembrane region" description="Helical" evidence="1">
    <location>
        <begin position="170"/>
        <end position="190"/>
    </location>
</feature>
<keyword evidence="1" id="KW-1133">Transmembrane helix</keyword>
<evidence type="ECO:0000256" key="1">
    <source>
        <dbReference type="SAM" id="Phobius"/>
    </source>
</evidence>
<evidence type="ECO:0000313" key="3">
    <source>
        <dbReference type="Proteomes" id="UP000480570"/>
    </source>
</evidence>
<protein>
    <submittedName>
        <fullName evidence="2">Uncharacterized protein</fullName>
    </submittedName>
</protein>
<name>A0A7C9N3S4_9LACO</name>
<dbReference type="Proteomes" id="UP000480570">
    <property type="component" value="Unassembled WGS sequence"/>
</dbReference>
<organism evidence="2 3">
    <name type="scientific">Furfurilactobacillus rossiae</name>
    <dbReference type="NCBI Taxonomy" id="231049"/>
    <lineage>
        <taxon>Bacteria</taxon>
        <taxon>Bacillati</taxon>
        <taxon>Bacillota</taxon>
        <taxon>Bacilli</taxon>
        <taxon>Lactobacillales</taxon>
        <taxon>Lactobacillaceae</taxon>
        <taxon>Furfurilactobacillus</taxon>
    </lineage>
</organism>
<feature type="transmembrane region" description="Helical" evidence="1">
    <location>
        <begin position="95"/>
        <end position="112"/>
    </location>
</feature>
<dbReference type="AlphaFoldDB" id="A0A7C9N3S4"/>
<feature type="transmembrane region" description="Helical" evidence="1">
    <location>
        <begin position="196"/>
        <end position="214"/>
    </location>
</feature>
<sequence>MFTKTKIRDHEQDVDYVIRTVIGQRFFGFWNVLNLDDGSTVAVSIFSDFLYLLFPAFSSRLPLSGRIVHGNKLILPPRNYYMYYGYTTSGFGDRYIANLLWLPITLLAISIVTRLNTAFQAVAVIFCTLTIVYFVCNLCINHAYDTQFFFQTKIIVTPVRTKKWYQDWRTLLQIGVLGGQIAACTLLTPYGLSVATLIYGVIVAIVMLTVSLTMPPKQICIQKREYVWTQPGESTRYW</sequence>
<gene>
    <name evidence="2" type="ORF">GB992_07200</name>
</gene>
<comment type="caution">
    <text evidence="2">The sequence shown here is derived from an EMBL/GenBank/DDBJ whole genome shotgun (WGS) entry which is preliminary data.</text>
</comment>